<evidence type="ECO:0000256" key="4">
    <source>
        <dbReference type="ARBA" id="ARBA00022519"/>
    </source>
</evidence>
<keyword evidence="5 9" id="KW-0812">Transmembrane</keyword>
<evidence type="ECO:0000256" key="8">
    <source>
        <dbReference type="ARBA" id="ARBA00038436"/>
    </source>
</evidence>
<comment type="similarity">
    <text evidence="8 9">Belongs to the TRAP transporter small permease family.</text>
</comment>
<proteinExistence type="inferred from homology"/>
<feature type="transmembrane region" description="Helical" evidence="9">
    <location>
        <begin position="171"/>
        <end position="192"/>
    </location>
</feature>
<feature type="transmembrane region" description="Helical" evidence="9">
    <location>
        <begin position="46"/>
        <end position="68"/>
    </location>
</feature>
<organism evidence="11 12">
    <name type="scientific">Thalassospira permensis NBRC 106175</name>
    <dbReference type="NCBI Taxonomy" id="1353532"/>
    <lineage>
        <taxon>Bacteria</taxon>
        <taxon>Pseudomonadati</taxon>
        <taxon>Pseudomonadota</taxon>
        <taxon>Alphaproteobacteria</taxon>
        <taxon>Rhodospirillales</taxon>
        <taxon>Thalassospiraceae</taxon>
        <taxon>Thalassospira</taxon>
    </lineage>
</organism>
<evidence type="ECO:0000256" key="5">
    <source>
        <dbReference type="ARBA" id="ARBA00022692"/>
    </source>
</evidence>
<comment type="caution">
    <text evidence="11">The sequence shown here is derived from an EMBL/GenBank/DDBJ whole genome shotgun (WGS) entry which is preliminary data.</text>
</comment>
<feature type="transmembrane region" description="Helical" evidence="9">
    <location>
        <begin position="74"/>
        <end position="96"/>
    </location>
</feature>
<dbReference type="Proteomes" id="UP000027463">
    <property type="component" value="Unassembled WGS sequence"/>
</dbReference>
<evidence type="ECO:0000256" key="6">
    <source>
        <dbReference type="ARBA" id="ARBA00022989"/>
    </source>
</evidence>
<dbReference type="PANTHER" id="PTHR35011">
    <property type="entry name" value="2,3-DIKETO-L-GULONATE TRAP TRANSPORTER SMALL PERMEASE PROTEIN YIAM"/>
    <property type="match status" value="1"/>
</dbReference>
<accession>A0ABR4TP47</accession>
<keyword evidence="12" id="KW-1185">Reference proteome</keyword>
<keyword evidence="2 9" id="KW-0813">Transport</keyword>
<sequence length="210" mass="22825">MLKMAPSAEKMAHSEIPPALEPDGALTPVPEVSGIFGRVVDKISTVFALGFLLAMGILIFEIFMRHVFNSPTLWAHETTTFLSAIGFVFAGLYCASRDKHIRVVIIYDIAGPKLRRALDIGISIVCAISSGFFAWAGWLMVQRAAFKPDGSIHLETTGSAFNAPYPGLLKIFMLLVLIALTIQFVVLAINYVRAKPDDVRANSGAAKDND</sequence>
<evidence type="ECO:0000256" key="7">
    <source>
        <dbReference type="ARBA" id="ARBA00023136"/>
    </source>
</evidence>
<keyword evidence="3" id="KW-1003">Cell membrane</keyword>
<feature type="domain" description="Tripartite ATP-independent periplasmic transporters DctQ component" evidence="10">
    <location>
        <begin position="55"/>
        <end position="180"/>
    </location>
</feature>
<comment type="subcellular location">
    <subcellularLocation>
        <location evidence="1 9">Cell inner membrane</location>
        <topology evidence="1 9">Multi-pass membrane protein</topology>
    </subcellularLocation>
</comment>
<reference evidence="11 12" key="1">
    <citation type="submission" date="2013-07" db="EMBL/GenBank/DDBJ databases">
        <title>Thalassospira permensis NBRC 106175 Genome Sequencing.</title>
        <authorList>
            <person name="Lai Q."/>
            <person name="Shao Z."/>
        </authorList>
    </citation>
    <scope>NUCLEOTIDE SEQUENCE [LARGE SCALE GENOMIC DNA]</scope>
    <source>
        <strain evidence="11 12">NBRC 106175</strain>
    </source>
</reference>
<dbReference type="InterPro" id="IPR007387">
    <property type="entry name" value="TRAP_DctQ"/>
</dbReference>
<feature type="transmembrane region" description="Helical" evidence="9">
    <location>
        <begin position="117"/>
        <end position="141"/>
    </location>
</feature>
<dbReference type="InterPro" id="IPR055348">
    <property type="entry name" value="DctQ"/>
</dbReference>
<keyword evidence="7 9" id="KW-0472">Membrane</keyword>
<evidence type="ECO:0000313" key="12">
    <source>
        <dbReference type="Proteomes" id="UP000027463"/>
    </source>
</evidence>
<gene>
    <name evidence="11" type="ORF">SMB34_16505</name>
</gene>
<dbReference type="EMBL" id="AUNC01000014">
    <property type="protein sequence ID" value="KEO57197.1"/>
    <property type="molecule type" value="Genomic_DNA"/>
</dbReference>
<keyword evidence="4 9" id="KW-0997">Cell inner membrane</keyword>
<keyword evidence="6 9" id="KW-1133">Transmembrane helix</keyword>
<comment type="subunit">
    <text evidence="9">The complex comprises the extracytoplasmic solute receptor protein and the two transmembrane proteins.</text>
</comment>
<evidence type="ECO:0000256" key="2">
    <source>
        <dbReference type="ARBA" id="ARBA00022448"/>
    </source>
</evidence>
<dbReference type="Pfam" id="PF04290">
    <property type="entry name" value="DctQ"/>
    <property type="match status" value="1"/>
</dbReference>
<evidence type="ECO:0000313" key="11">
    <source>
        <dbReference type="EMBL" id="KEO57197.1"/>
    </source>
</evidence>
<evidence type="ECO:0000259" key="10">
    <source>
        <dbReference type="Pfam" id="PF04290"/>
    </source>
</evidence>
<name>A0ABR4TP47_9PROT</name>
<protein>
    <recommendedName>
        <fullName evidence="9">TRAP transporter small permease protein</fullName>
    </recommendedName>
</protein>
<evidence type="ECO:0000256" key="1">
    <source>
        <dbReference type="ARBA" id="ARBA00004429"/>
    </source>
</evidence>
<evidence type="ECO:0000256" key="9">
    <source>
        <dbReference type="RuleBase" id="RU369079"/>
    </source>
</evidence>
<evidence type="ECO:0000256" key="3">
    <source>
        <dbReference type="ARBA" id="ARBA00022475"/>
    </source>
</evidence>
<comment type="function">
    <text evidence="9">Part of the tripartite ATP-independent periplasmic (TRAP) transport system.</text>
</comment>